<dbReference type="EMBL" id="JAVRQU010000001">
    <property type="protein sequence ID" value="KAK5708320.1"/>
    <property type="molecule type" value="Genomic_DNA"/>
</dbReference>
<accession>A0AAN8A5S0</accession>
<dbReference type="Proteomes" id="UP001310594">
    <property type="component" value="Unassembled WGS sequence"/>
</dbReference>
<dbReference type="AlphaFoldDB" id="A0AAN8A5S0"/>
<comment type="caution">
    <text evidence="2">The sequence shown here is derived from an EMBL/GenBank/DDBJ whole genome shotgun (WGS) entry which is preliminary data.</text>
</comment>
<protein>
    <submittedName>
        <fullName evidence="2">Uncharacterized protein</fullName>
    </submittedName>
</protein>
<gene>
    <name evidence="2" type="ORF">LTR97_000860</name>
</gene>
<evidence type="ECO:0000256" key="1">
    <source>
        <dbReference type="SAM" id="MobiDB-lite"/>
    </source>
</evidence>
<feature type="region of interest" description="Disordered" evidence="1">
    <location>
        <begin position="1"/>
        <end position="58"/>
    </location>
</feature>
<organism evidence="2 3">
    <name type="scientific">Elasticomyces elasticus</name>
    <dbReference type="NCBI Taxonomy" id="574655"/>
    <lineage>
        <taxon>Eukaryota</taxon>
        <taxon>Fungi</taxon>
        <taxon>Dikarya</taxon>
        <taxon>Ascomycota</taxon>
        <taxon>Pezizomycotina</taxon>
        <taxon>Dothideomycetes</taxon>
        <taxon>Dothideomycetidae</taxon>
        <taxon>Mycosphaerellales</taxon>
        <taxon>Teratosphaeriaceae</taxon>
        <taxon>Elasticomyces</taxon>
    </lineage>
</organism>
<reference evidence="2" key="1">
    <citation type="submission" date="2023-08" db="EMBL/GenBank/DDBJ databases">
        <title>Black Yeasts Isolated from many extreme environments.</title>
        <authorList>
            <person name="Coleine C."/>
            <person name="Stajich J.E."/>
            <person name="Selbmann L."/>
        </authorList>
    </citation>
    <scope>NUCLEOTIDE SEQUENCE</scope>
    <source>
        <strain evidence="2">CCFEE 5810</strain>
    </source>
</reference>
<name>A0AAN8A5S0_9PEZI</name>
<sequence length="242" mass="26840">MSHSGETKRTSMKRTKVKATAKPSRTNNKLKAEQLNRAIGQDPHSSLRSSPVLSNNSAVSDLEEGGVGVEDSVVDGGAQQYSAVGTWLTAGHTEDIENFAGFQSALPPGESSTHDTRTHQHAALIEARWSDKYMEVFSAHVRPPFERDHLGREELYEISAKLVKALAIMSYWVSIADVRELMDAQVAARLRDYYHGNKTRHMTPCDVKELLLQLARQGTEGMVGKSWSQLAEEALQCDVYLE</sequence>
<evidence type="ECO:0000313" key="3">
    <source>
        <dbReference type="Proteomes" id="UP001310594"/>
    </source>
</evidence>
<evidence type="ECO:0000313" key="2">
    <source>
        <dbReference type="EMBL" id="KAK5708320.1"/>
    </source>
</evidence>
<proteinExistence type="predicted"/>
<feature type="compositionally biased region" description="Basic residues" evidence="1">
    <location>
        <begin position="10"/>
        <end position="19"/>
    </location>
</feature>
<feature type="compositionally biased region" description="Polar residues" evidence="1">
    <location>
        <begin position="43"/>
        <end position="58"/>
    </location>
</feature>